<name>A0A0U4VPN6_9PSED</name>
<dbReference type="Pfam" id="PF06945">
    <property type="entry name" value="DUF1289"/>
    <property type="match status" value="1"/>
</dbReference>
<dbReference type="PANTHER" id="PTHR35175:SF2">
    <property type="entry name" value="DUF1289 DOMAIN-CONTAINING PROTEIN"/>
    <property type="match status" value="1"/>
</dbReference>
<organism evidence="1 2">
    <name type="scientific">Pseudomonas oryzihabitans</name>
    <dbReference type="NCBI Taxonomy" id="47885"/>
    <lineage>
        <taxon>Bacteria</taxon>
        <taxon>Pseudomonadati</taxon>
        <taxon>Pseudomonadota</taxon>
        <taxon>Gammaproteobacteria</taxon>
        <taxon>Pseudomonadales</taxon>
        <taxon>Pseudomonadaceae</taxon>
        <taxon>Pseudomonas</taxon>
    </lineage>
</organism>
<evidence type="ECO:0000313" key="2">
    <source>
        <dbReference type="Proteomes" id="UP000064137"/>
    </source>
</evidence>
<accession>A0A0U4VPN6</accession>
<proteinExistence type="predicted"/>
<dbReference type="EMBL" id="CP013987">
    <property type="protein sequence ID" value="ALZ85015.1"/>
    <property type="molecule type" value="Genomic_DNA"/>
</dbReference>
<dbReference type="AlphaFoldDB" id="A0A0U4VPN6"/>
<dbReference type="PANTHER" id="PTHR35175">
    <property type="entry name" value="DUF1289 DOMAIN-CONTAINING PROTEIN"/>
    <property type="match status" value="1"/>
</dbReference>
<sequence>MALDRALQWLYCRAFFISEVAVGKVESPCISQCKIKDDVCQGCGRKRSEIKGWKELKDKERKEVIDKSKKRLKKLKKG</sequence>
<evidence type="ECO:0008006" key="3">
    <source>
        <dbReference type="Google" id="ProtNLM"/>
    </source>
</evidence>
<dbReference type="Proteomes" id="UP000064137">
    <property type="component" value="Chromosome"/>
</dbReference>
<protein>
    <recommendedName>
        <fullName evidence="3">DUF1289 domain-containing protein</fullName>
    </recommendedName>
</protein>
<dbReference type="KEGG" id="por:APT59_12750"/>
<evidence type="ECO:0000313" key="1">
    <source>
        <dbReference type="EMBL" id="ALZ85015.1"/>
    </source>
</evidence>
<reference evidence="1 2" key="1">
    <citation type="submission" date="2016-01" db="EMBL/GenBank/DDBJ databases">
        <title>Annotation of Pseudomonas oryzihabitans USDA-ARS-USMARC-56511.</title>
        <authorList>
            <person name="Harhay G.P."/>
            <person name="Harhay D.M."/>
            <person name="Smith T.P.L."/>
            <person name="Bono J.L."/>
            <person name="Heaton M.P."/>
            <person name="Clawson M.L."/>
            <person name="Chitko-Mckown C.G."/>
            <person name="Capik S.F."/>
            <person name="DeDonder K.D."/>
            <person name="Apley M.D."/>
            <person name="Lubbers B.V."/>
            <person name="White B.J."/>
            <person name="Larson R.L."/>
        </authorList>
    </citation>
    <scope>NUCLEOTIDE SEQUENCE [LARGE SCALE GENOMIC DNA]</scope>
    <source>
        <strain evidence="1 2">USDA-ARS-USMARC-56511</strain>
    </source>
</reference>
<gene>
    <name evidence="1" type="ORF">APT59_12750</name>
</gene>
<dbReference type="InterPro" id="IPR010710">
    <property type="entry name" value="DUF1289"/>
</dbReference>